<dbReference type="AlphaFoldDB" id="A0A3N0VA29"/>
<dbReference type="InParanoid" id="A0A3N0VA29"/>
<evidence type="ECO:0008006" key="3">
    <source>
        <dbReference type="Google" id="ProtNLM"/>
    </source>
</evidence>
<proteinExistence type="predicted"/>
<name>A0A3N0VA29_9GAMM</name>
<organism evidence="1 2">
    <name type="scientific">Stagnimonas aquatica</name>
    <dbReference type="NCBI Taxonomy" id="2689987"/>
    <lineage>
        <taxon>Bacteria</taxon>
        <taxon>Pseudomonadati</taxon>
        <taxon>Pseudomonadota</taxon>
        <taxon>Gammaproteobacteria</taxon>
        <taxon>Nevskiales</taxon>
        <taxon>Nevskiaceae</taxon>
        <taxon>Stagnimonas</taxon>
    </lineage>
</organism>
<sequence length="76" mass="8532">MTQLLMSLPDALAARLKSAVPARQRSKFIAELLERELDKQESALYQSALAVEQDSRLREEMADWDITSPDGLDAAR</sequence>
<dbReference type="Proteomes" id="UP000282106">
    <property type="component" value="Unassembled WGS sequence"/>
</dbReference>
<dbReference type="RefSeq" id="WP_123211856.1">
    <property type="nucleotide sequence ID" value="NZ_RJVO01000004.1"/>
</dbReference>
<accession>A0A3N0VA29</accession>
<evidence type="ECO:0000313" key="2">
    <source>
        <dbReference type="Proteomes" id="UP000282106"/>
    </source>
</evidence>
<protein>
    <recommendedName>
        <fullName evidence="3">CopG family transcriptional regulator</fullName>
    </recommendedName>
</protein>
<reference evidence="1 2" key="1">
    <citation type="submission" date="2018-10" db="EMBL/GenBank/DDBJ databases">
        <authorList>
            <person name="Chen W.-M."/>
        </authorList>
    </citation>
    <scope>NUCLEOTIDE SEQUENCE [LARGE SCALE GENOMIC DNA]</scope>
    <source>
        <strain evidence="1 2">THS-13</strain>
    </source>
</reference>
<evidence type="ECO:0000313" key="1">
    <source>
        <dbReference type="EMBL" id="ROH89559.1"/>
    </source>
</evidence>
<gene>
    <name evidence="1" type="ORF">ED208_10545</name>
</gene>
<keyword evidence="2" id="KW-1185">Reference proteome</keyword>
<comment type="caution">
    <text evidence="1">The sequence shown here is derived from an EMBL/GenBank/DDBJ whole genome shotgun (WGS) entry which is preliminary data.</text>
</comment>
<dbReference type="EMBL" id="RJVO01000004">
    <property type="protein sequence ID" value="ROH89559.1"/>
    <property type="molecule type" value="Genomic_DNA"/>
</dbReference>